<dbReference type="Proteomes" id="UP001159363">
    <property type="component" value="Chromosome 1"/>
</dbReference>
<dbReference type="EMBL" id="JARBHB010000001">
    <property type="protein sequence ID" value="KAJ8897303.1"/>
    <property type="molecule type" value="Genomic_DNA"/>
</dbReference>
<proteinExistence type="predicted"/>
<feature type="region of interest" description="Disordered" evidence="1">
    <location>
        <begin position="89"/>
        <end position="109"/>
    </location>
</feature>
<keyword evidence="3" id="KW-1185">Reference proteome</keyword>
<accession>A0ABQ9IKT6</accession>
<reference evidence="2 3" key="1">
    <citation type="submission" date="2023-02" db="EMBL/GenBank/DDBJ databases">
        <title>LHISI_Scaffold_Assembly.</title>
        <authorList>
            <person name="Stuart O.P."/>
            <person name="Cleave R."/>
            <person name="Magrath M.J.L."/>
            <person name="Mikheyev A.S."/>
        </authorList>
    </citation>
    <scope>NUCLEOTIDE SEQUENCE [LARGE SCALE GENOMIC DNA]</scope>
    <source>
        <strain evidence="2">Daus_M_001</strain>
        <tissue evidence="2">Leg muscle</tissue>
    </source>
</reference>
<evidence type="ECO:0000256" key="1">
    <source>
        <dbReference type="SAM" id="MobiDB-lite"/>
    </source>
</evidence>
<sequence>MLHRSKRTSYRPFSHIDEHFDHSTLTKLIYTFTQEVAERLACSPPTKAIRVQSPGWVTPGFSHVETVYGRCRWSAGFLRDLPFPPHFHSGTSPYSHQSPSPSPAGNALDTSRASVALEKHVPHGHQIREKPFHRQRIGKETKDEVDRSRWLRATNLSVPTLNCFSANTSTENGVARHRNDIQPPQVRRLAAIHRAASGIRQRAGITWPEFVDYLLPARFRPIIVEYVTVLTKVAFISVGLEFVYDADKHLTCAGRLERYVSPAICYMLFTSTPCKDEPHYKPTVPTTTSITAKLRVSRSNNGEPTRSFLRTNLACDKANRLPLVPHQLPHEEALLWWVVAVSTPCIMSFASVRFFPYHHSHARQPSSRSVAVLRPDYHSATAANCFAWLNFFPAADTYSLVQRVGGCTWIRGEGGGVTHQPPPPSVYWRGSHRTPQTLFPFHFQSPRQTNRPRVPSRGQGISTQTLVWSRGLPVTSQASALLVAGIVSQPRIQPERRVLDKRASAQCAFADWFRSTQFPQRRESFPTPREDQLFREHTSGGHIGFIGLGYAKTIQGVQGPESDLTINHIGCQPYCPPYWIQILHCLWSPAAPRAADD</sequence>
<name>A0ABQ9IKT6_9NEOP</name>
<evidence type="ECO:0000313" key="2">
    <source>
        <dbReference type="EMBL" id="KAJ8897303.1"/>
    </source>
</evidence>
<organism evidence="2 3">
    <name type="scientific">Dryococelus australis</name>
    <dbReference type="NCBI Taxonomy" id="614101"/>
    <lineage>
        <taxon>Eukaryota</taxon>
        <taxon>Metazoa</taxon>
        <taxon>Ecdysozoa</taxon>
        <taxon>Arthropoda</taxon>
        <taxon>Hexapoda</taxon>
        <taxon>Insecta</taxon>
        <taxon>Pterygota</taxon>
        <taxon>Neoptera</taxon>
        <taxon>Polyneoptera</taxon>
        <taxon>Phasmatodea</taxon>
        <taxon>Verophasmatodea</taxon>
        <taxon>Anareolatae</taxon>
        <taxon>Phasmatidae</taxon>
        <taxon>Eurycanthinae</taxon>
        <taxon>Dryococelus</taxon>
    </lineage>
</organism>
<evidence type="ECO:0000313" key="3">
    <source>
        <dbReference type="Proteomes" id="UP001159363"/>
    </source>
</evidence>
<comment type="caution">
    <text evidence="2">The sequence shown here is derived from an EMBL/GenBank/DDBJ whole genome shotgun (WGS) entry which is preliminary data.</text>
</comment>
<protein>
    <submittedName>
        <fullName evidence="2">Uncharacterized protein</fullName>
    </submittedName>
</protein>
<gene>
    <name evidence="2" type="ORF">PR048_002649</name>
</gene>